<name>A0AAV4GRI1_9GAST</name>
<keyword evidence="1" id="KW-0479">Metal-binding</keyword>
<dbReference type="Pfam" id="PF04500">
    <property type="entry name" value="FLYWCH"/>
    <property type="match status" value="1"/>
</dbReference>
<dbReference type="InterPro" id="IPR007588">
    <property type="entry name" value="Znf_FLYWCH"/>
</dbReference>
<evidence type="ECO:0000313" key="5">
    <source>
        <dbReference type="EMBL" id="GFR88123.1"/>
    </source>
</evidence>
<dbReference type="EMBL" id="BMAT01008557">
    <property type="protein sequence ID" value="GFR88123.1"/>
    <property type="molecule type" value="Genomic_DNA"/>
</dbReference>
<evidence type="ECO:0000259" key="4">
    <source>
        <dbReference type="Pfam" id="PF04500"/>
    </source>
</evidence>
<organism evidence="5 6">
    <name type="scientific">Elysia marginata</name>
    <dbReference type="NCBI Taxonomy" id="1093978"/>
    <lineage>
        <taxon>Eukaryota</taxon>
        <taxon>Metazoa</taxon>
        <taxon>Spiralia</taxon>
        <taxon>Lophotrochozoa</taxon>
        <taxon>Mollusca</taxon>
        <taxon>Gastropoda</taxon>
        <taxon>Heterobranchia</taxon>
        <taxon>Euthyneura</taxon>
        <taxon>Panpulmonata</taxon>
        <taxon>Sacoglossa</taxon>
        <taxon>Placobranchoidea</taxon>
        <taxon>Plakobranchidae</taxon>
        <taxon>Elysia</taxon>
    </lineage>
</organism>
<accession>A0AAV4GRI1</accession>
<dbReference type="AlphaFoldDB" id="A0AAV4GRI1"/>
<dbReference type="Gene3D" id="2.20.25.240">
    <property type="match status" value="1"/>
</dbReference>
<protein>
    <recommendedName>
        <fullName evidence="4">FLYWCH-type domain-containing protein</fullName>
    </recommendedName>
</protein>
<keyword evidence="6" id="KW-1185">Reference proteome</keyword>
<feature type="domain" description="FLYWCH-type" evidence="4">
    <location>
        <begin position="5"/>
        <end position="63"/>
    </location>
</feature>
<dbReference type="Proteomes" id="UP000762676">
    <property type="component" value="Unassembled WGS sequence"/>
</dbReference>
<keyword evidence="3" id="KW-0862">Zinc</keyword>
<evidence type="ECO:0000313" key="6">
    <source>
        <dbReference type="Proteomes" id="UP000762676"/>
    </source>
</evidence>
<proteinExistence type="predicted"/>
<sequence>MELKFTETSKGKQAILFENFMYRLKTESATTKIWQRVRKNCTGKLTTEMETNDILHGSTNHNHDVDKEKTQAHLLRQACKSKAEEDLTERPRNILITEAGKIQTDNVSQESINKVRKAMWRQWRKIHPALSKTRQEALASLSGIQPERSTTIIDTDVEHELAWMYSTTSVEYIKMSSFYL</sequence>
<gene>
    <name evidence="5" type="ORF">ElyMa_004243700</name>
</gene>
<evidence type="ECO:0000256" key="1">
    <source>
        <dbReference type="ARBA" id="ARBA00022723"/>
    </source>
</evidence>
<evidence type="ECO:0000256" key="3">
    <source>
        <dbReference type="ARBA" id="ARBA00022833"/>
    </source>
</evidence>
<dbReference type="GO" id="GO:0008270">
    <property type="term" value="F:zinc ion binding"/>
    <property type="evidence" value="ECO:0007669"/>
    <property type="project" value="UniProtKB-KW"/>
</dbReference>
<comment type="caution">
    <text evidence="5">The sequence shown here is derived from an EMBL/GenBank/DDBJ whole genome shotgun (WGS) entry which is preliminary data.</text>
</comment>
<reference evidence="5 6" key="1">
    <citation type="journal article" date="2021" name="Elife">
        <title>Chloroplast acquisition without the gene transfer in kleptoplastic sea slugs, Plakobranchus ocellatus.</title>
        <authorList>
            <person name="Maeda T."/>
            <person name="Takahashi S."/>
            <person name="Yoshida T."/>
            <person name="Shimamura S."/>
            <person name="Takaki Y."/>
            <person name="Nagai Y."/>
            <person name="Toyoda A."/>
            <person name="Suzuki Y."/>
            <person name="Arimoto A."/>
            <person name="Ishii H."/>
            <person name="Satoh N."/>
            <person name="Nishiyama T."/>
            <person name="Hasebe M."/>
            <person name="Maruyama T."/>
            <person name="Minagawa J."/>
            <person name="Obokata J."/>
            <person name="Shigenobu S."/>
        </authorList>
    </citation>
    <scope>NUCLEOTIDE SEQUENCE [LARGE SCALE GENOMIC DNA]</scope>
</reference>
<evidence type="ECO:0000256" key="2">
    <source>
        <dbReference type="ARBA" id="ARBA00022771"/>
    </source>
</evidence>
<keyword evidence="2" id="KW-0863">Zinc-finger</keyword>